<sequence length="59" mass="5872">MTEPSGEPDDTGSEPARPVSGHRTPRWVIVSAIAAAAVVLIVVIVHLAGGGFGSLHGAG</sequence>
<proteinExistence type="predicted"/>
<gene>
    <name evidence="3" type="ORF">EV385_5095</name>
</gene>
<comment type="caution">
    <text evidence="3">The sequence shown here is derived from an EMBL/GenBank/DDBJ whole genome shotgun (WGS) entry which is preliminary data.</text>
</comment>
<keyword evidence="2" id="KW-1133">Transmembrane helix</keyword>
<feature type="compositionally biased region" description="Acidic residues" evidence="1">
    <location>
        <begin position="1"/>
        <end position="12"/>
    </location>
</feature>
<organism evidence="3 4">
    <name type="scientific">Krasilnikovia cinnamomea</name>
    <dbReference type="NCBI Taxonomy" id="349313"/>
    <lineage>
        <taxon>Bacteria</taxon>
        <taxon>Bacillati</taxon>
        <taxon>Actinomycetota</taxon>
        <taxon>Actinomycetes</taxon>
        <taxon>Micromonosporales</taxon>
        <taxon>Micromonosporaceae</taxon>
        <taxon>Krasilnikovia</taxon>
    </lineage>
</organism>
<evidence type="ECO:0000256" key="1">
    <source>
        <dbReference type="SAM" id="MobiDB-lite"/>
    </source>
</evidence>
<protein>
    <submittedName>
        <fullName evidence="3">Uncharacterized protein</fullName>
    </submittedName>
</protein>
<dbReference type="RefSeq" id="WP_130511712.1">
    <property type="nucleotide sequence ID" value="NZ_SHKY01000001.1"/>
</dbReference>
<feature type="transmembrane region" description="Helical" evidence="2">
    <location>
        <begin position="27"/>
        <end position="49"/>
    </location>
</feature>
<reference evidence="3 4" key="1">
    <citation type="submission" date="2019-02" db="EMBL/GenBank/DDBJ databases">
        <title>Sequencing the genomes of 1000 actinobacteria strains.</title>
        <authorList>
            <person name="Klenk H.-P."/>
        </authorList>
    </citation>
    <scope>NUCLEOTIDE SEQUENCE [LARGE SCALE GENOMIC DNA]</scope>
    <source>
        <strain evidence="3 4">DSM 45162</strain>
    </source>
</reference>
<keyword evidence="2" id="KW-0472">Membrane</keyword>
<dbReference type="Proteomes" id="UP000292564">
    <property type="component" value="Unassembled WGS sequence"/>
</dbReference>
<evidence type="ECO:0000313" key="3">
    <source>
        <dbReference type="EMBL" id="RZU53201.1"/>
    </source>
</evidence>
<evidence type="ECO:0000256" key="2">
    <source>
        <dbReference type="SAM" id="Phobius"/>
    </source>
</evidence>
<dbReference type="EMBL" id="SHKY01000001">
    <property type="protein sequence ID" value="RZU53201.1"/>
    <property type="molecule type" value="Genomic_DNA"/>
</dbReference>
<name>A0A4Q7ZR03_9ACTN</name>
<evidence type="ECO:0000313" key="4">
    <source>
        <dbReference type="Proteomes" id="UP000292564"/>
    </source>
</evidence>
<dbReference type="AlphaFoldDB" id="A0A4Q7ZR03"/>
<feature type="region of interest" description="Disordered" evidence="1">
    <location>
        <begin position="1"/>
        <end position="22"/>
    </location>
</feature>
<keyword evidence="4" id="KW-1185">Reference proteome</keyword>
<keyword evidence="2" id="KW-0812">Transmembrane</keyword>
<accession>A0A4Q7ZR03</accession>